<gene>
    <name evidence="3" type="ORF">H2201_008348</name>
</gene>
<organism evidence="3 4">
    <name type="scientific">Coniosporium apollinis</name>
    <dbReference type="NCBI Taxonomy" id="61459"/>
    <lineage>
        <taxon>Eukaryota</taxon>
        <taxon>Fungi</taxon>
        <taxon>Dikarya</taxon>
        <taxon>Ascomycota</taxon>
        <taxon>Pezizomycotina</taxon>
        <taxon>Dothideomycetes</taxon>
        <taxon>Dothideomycetes incertae sedis</taxon>
        <taxon>Coniosporium</taxon>
    </lineage>
</organism>
<protein>
    <submittedName>
        <fullName evidence="3">Uncharacterized protein</fullName>
    </submittedName>
</protein>
<keyword evidence="1" id="KW-0175">Coiled coil</keyword>
<reference evidence="3" key="1">
    <citation type="submission" date="2022-10" db="EMBL/GenBank/DDBJ databases">
        <title>Culturing micro-colonial fungi from biological soil crusts in the Mojave desert and describing Neophaeococcomyces mojavensis, and introducing the new genera and species Taxawa tesnikishii.</title>
        <authorList>
            <person name="Kurbessoian T."/>
            <person name="Stajich J.E."/>
        </authorList>
    </citation>
    <scope>NUCLEOTIDE SEQUENCE</scope>
    <source>
        <strain evidence="3">TK_1</strain>
    </source>
</reference>
<accession>A0ABQ9NJ81</accession>
<dbReference type="EMBL" id="JAPDRL010000112">
    <property type="protein sequence ID" value="KAJ9656945.1"/>
    <property type="molecule type" value="Genomic_DNA"/>
</dbReference>
<evidence type="ECO:0000313" key="4">
    <source>
        <dbReference type="Proteomes" id="UP001172684"/>
    </source>
</evidence>
<feature type="coiled-coil region" evidence="1">
    <location>
        <begin position="156"/>
        <end position="197"/>
    </location>
</feature>
<proteinExistence type="predicted"/>
<feature type="region of interest" description="Disordered" evidence="2">
    <location>
        <begin position="280"/>
        <end position="456"/>
    </location>
</feature>
<comment type="caution">
    <text evidence="3">The sequence shown here is derived from an EMBL/GenBank/DDBJ whole genome shotgun (WGS) entry which is preliminary data.</text>
</comment>
<name>A0ABQ9NJ81_9PEZI</name>
<keyword evidence="4" id="KW-1185">Reference proteome</keyword>
<sequence length="456" mass="52224">MPFVTAFGVTEAAFAFASKNSAPSDPNAPVHISAVEPGPITTTAHNQWQRLPEGVRHFFGTVDPAYKDGCAAKSKREADLFRREERVTRREELVIKREKIVNAREDRLKWDRKYWEDVGKWKHRDKFRAQMLERSEAYDEERRKCEDAKMKYGLRVRKLEDQRQRLVKEEERHRAEKEKLQKKREEYEVNMRAARNKAFAATQDFIIMRNSEVYQSKWREVQGRYKQKLDEEMQAVEGKYATQYAQSVDKLRQQWEDHEAKLKAEKEAELNAVYEKHRRELEARNGGKAQGATKKGKEPVTTSTHMAEASKKSTPPLSSPHAVHASTPRSPSRGRKRLAAHDAATRTSPKRRRQEDEEDDAGPTSSPKRQRSKSPDVGEASSPTSVKRRRSGSPDDDGNTMSPKRRCSPPRTLDEAMPTTPNAPHGVAPLPSSAEIAAYRPPKEIPSFVVDDDEEL</sequence>
<evidence type="ECO:0000313" key="3">
    <source>
        <dbReference type="EMBL" id="KAJ9656945.1"/>
    </source>
</evidence>
<evidence type="ECO:0000256" key="1">
    <source>
        <dbReference type="SAM" id="Coils"/>
    </source>
</evidence>
<evidence type="ECO:0000256" key="2">
    <source>
        <dbReference type="SAM" id="MobiDB-lite"/>
    </source>
</evidence>
<dbReference type="Proteomes" id="UP001172684">
    <property type="component" value="Unassembled WGS sequence"/>
</dbReference>